<keyword evidence="10" id="KW-1185">Reference proteome</keyword>
<comment type="caution">
    <text evidence="9">The sequence shown here is derived from an EMBL/GenBank/DDBJ whole genome shotgun (WGS) entry which is preliminary data.</text>
</comment>
<feature type="binding site" evidence="4">
    <location>
        <position position="246"/>
    </location>
    <ligand>
        <name>FAD</name>
        <dbReference type="ChEBI" id="CHEBI:57692"/>
    </ligand>
</feature>
<dbReference type="GO" id="GO:0009416">
    <property type="term" value="P:response to light stimulus"/>
    <property type="evidence" value="ECO:0007669"/>
    <property type="project" value="TreeGrafter"/>
</dbReference>
<dbReference type="Pfam" id="PF03441">
    <property type="entry name" value="FAD_binding_7"/>
    <property type="match status" value="1"/>
</dbReference>
<dbReference type="Gene3D" id="1.25.40.80">
    <property type="match status" value="1"/>
</dbReference>
<reference evidence="9 10" key="1">
    <citation type="submission" date="2019-03" db="EMBL/GenBank/DDBJ databases">
        <title>Genomic Encyclopedia of Type Strains, Phase IV (KMG-IV): sequencing the most valuable type-strain genomes for metagenomic binning, comparative biology and taxonomic classification.</title>
        <authorList>
            <person name="Goeker M."/>
        </authorList>
    </citation>
    <scope>NUCLEOTIDE SEQUENCE [LARGE SCALE GENOMIC DNA]</scope>
    <source>
        <strain evidence="9 10">DSM 45361</strain>
    </source>
</reference>
<dbReference type="RefSeq" id="WP_133854265.1">
    <property type="nucleotide sequence ID" value="NZ_SNXZ01000011.1"/>
</dbReference>
<dbReference type="InterPro" id="IPR018394">
    <property type="entry name" value="DNA_photolyase_1_CS_C"/>
</dbReference>
<evidence type="ECO:0000259" key="8">
    <source>
        <dbReference type="PROSITE" id="PS51645"/>
    </source>
</evidence>
<dbReference type="Gene3D" id="3.40.50.620">
    <property type="entry name" value="HUPs"/>
    <property type="match status" value="1"/>
</dbReference>
<dbReference type="GO" id="GO:0071949">
    <property type="term" value="F:FAD binding"/>
    <property type="evidence" value="ECO:0007669"/>
    <property type="project" value="TreeGrafter"/>
</dbReference>
<dbReference type="OrthoDB" id="9772484at2"/>
<keyword evidence="3 6" id="KW-0157">Chromophore</keyword>
<feature type="site" description="Electron transfer via tryptophanyl radical" evidence="5">
    <location>
        <position position="331"/>
    </location>
</feature>
<dbReference type="PANTHER" id="PTHR11455:SF9">
    <property type="entry name" value="CRYPTOCHROME CIRCADIAN CLOCK 5 ISOFORM X1"/>
    <property type="match status" value="1"/>
</dbReference>
<feature type="region of interest" description="Disordered" evidence="7">
    <location>
        <begin position="159"/>
        <end position="180"/>
    </location>
</feature>
<evidence type="ECO:0000256" key="5">
    <source>
        <dbReference type="PIRSR" id="PIRSR602081-2"/>
    </source>
</evidence>
<dbReference type="InterPro" id="IPR036155">
    <property type="entry name" value="Crypto/Photolyase_N_sf"/>
</dbReference>
<feature type="binding site" evidence="4">
    <location>
        <begin position="344"/>
        <end position="346"/>
    </location>
    <ligand>
        <name>FAD</name>
        <dbReference type="ChEBI" id="CHEBI:57692"/>
    </ligand>
</feature>
<dbReference type="GO" id="GO:0006950">
    <property type="term" value="P:response to stress"/>
    <property type="evidence" value="ECO:0007669"/>
    <property type="project" value="UniProtKB-ARBA"/>
</dbReference>
<dbReference type="SUPFAM" id="SSF52425">
    <property type="entry name" value="Cryptochrome/photolyase, N-terminal domain"/>
    <property type="match status" value="1"/>
</dbReference>
<dbReference type="PROSITE" id="PS00394">
    <property type="entry name" value="DNA_PHOTOLYASES_1_1"/>
    <property type="match status" value="1"/>
</dbReference>
<accession>A0A4R6RT32</accession>
<evidence type="ECO:0000256" key="2">
    <source>
        <dbReference type="ARBA" id="ARBA00022827"/>
    </source>
</evidence>
<evidence type="ECO:0000256" key="1">
    <source>
        <dbReference type="ARBA" id="ARBA00022630"/>
    </source>
</evidence>
<name>A0A4R6RT32_LABRH</name>
<gene>
    <name evidence="9" type="ORF">EV186_111116</name>
</gene>
<feature type="site" description="Electron transfer via tryptophanyl radical" evidence="5">
    <location>
        <position position="278"/>
    </location>
</feature>
<dbReference type="GO" id="GO:0006139">
    <property type="term" value="P:nucleobase-containing compound metabolic process"/>
    <property type="evidence" value="ECO:0007669"/>
    <property type="project" value="UniProtKB-ARBA"/>
</dbReference>
<dbReference type="PROSITE" id="PS51645">
    <property type="entry name" value="PHR_CRY_ALPHA_BETA"/>
    <property type="match status" value="1"/>
</dbReference>
<evidence type="ECO:0000256" key="4">
    <source>
        <dbReference type="PIRSR" id="PIRSR602081-1"/>
    </source>
</evidence>
<dbReference type="InterPro" id="IPR002081">
    <property type="entry name" value="Cryptochrome/DNA_photolyase_1"/>
</dbReference>
<evidence type="ECO:0000256" key="6">
    <source>
        <dbReference type="RuleBase" id="RU004182"/>
    </source>
</evidence>
<dbReference type="GO" id="GO:0003677">
    <property type="term" value="F:DNA binding"/>
    <property type="evidence" value="ECO:0007669"/>
    <property type="project" value="TreeGrafter"/>
</dbReference>
<evidence type="ECO:0000256" key="7">
    <source>
        <dbReference type="SAM" id="MobiDB-lite"/>
    </source>
</evidence>
<dbReference type="SUPFAM" id="SSF48173">
    <property type="entry name" value="Cryptochrome/photolyase FAD-binding domain"/>
    <property type="match status" value="1"/>
</dbReference>
<organism evidence="9 10">
    <name type="scientific">Labedaea rhizosphaerae</name>
    <dbReference type="NCBI Taxonomy" id="598644"/>
    <lineage>
        <taxon>Bacteria</taxon>
        <taxon>Bacillati</taxon>
        <taxon>Actinomycetota</taxon>
        <taxon>Actinomycetes</taxon>
        <taxon>Pseudonocardiales</taxon>
        <taxon>Pseudonocardiaceae</taxon>
        <taxon>Labedaea</taxon>
    </lineage>
</organism>
<proteinExistence type="inferred from homology"/>
<keyword evidence="1 4" id="KW-0285">Flavoprotein</keyword>
<evidence type="ECO:0000313" key="9">
    <source>
        <dbReference type="EMBL" id="TDP89990.1"/>
    </source>
</evidence>
<protein>
    <submittedName>
        <fullName evidence="9">Deoxyribodipyrimidine photo-lyase</fullName>
    </submittedName>
</protein>
<dbReference type="Pfam" id="PF00875">
    <property type="entry name" value="DNA_photolyase"/>
    <property type="match status" value="1"/>
</dbReference>
<feature type="binding site" evidence="4">
    <location>
        <position position="203"/>
    </location>
    <ligand>
        <name>FAD</name>
        <dbReference type="ChEBI" id="CHEBI:57692"/>
    </ligand>
</feature>
<evidence type="ECO:0000256" key="3">
    <source>
        <dbReference type="ARBA" id="ARBA00022991"/>
    </source>
</evidence>
<feature type="binding site" evidence="4">
    <location>
        <begin position="215"/>
        <end position="219"/>
    </location>
    <ligand>
        <name>FAD</name>
        <dbReference type="ChEBI" id="CHEBI:57692"/>
    </ligand>
</feature>
<dbReference type="PRINTS" id="PR00147">
    <property type="entry name" value="DNAPHOTLYASE"/>
</dbReference>
<dbReference type="InterPro" id="IPR014729">
    <property type="entry name" value="Rossmann-like_a/b/a_fold"/>
</dbReference>
<feature type="site" description="Electron transfer via tryptophanyl radical" evidence="5">
    <location>
        <position position="354"/>
    </location>
</feature>
<sequence>MTVAIALFTRDLRVHDNPVLHAAARSADQVIPLFVLDKGIQAGPNRARFLAECLRDLDAALAEAGSGLVIRRGDPVAQVAKLVREHDVRTVHVAKDYSGYAQRRERALAELGVDLHVHDDAVVVVPPGTVTPQNADHFSVFSPYHRRWAEVPVRKPLRRPTKLNSPDVRSDTLPPIKKAAPDLIEGGETNARKLIRAWDVEGYAAGHDDLAGDKTSHFSAHLHFGSVSPVELVHAFGTESDSAKAFVRQLAWRDFNHQLLAARPEVAHEDFRPNGVTWRKSDEDLERWKTGRTGFPIVDAGMRQLLREGWMHNRARLIVGSFLTKTLLIDWRLGARHFLDHLVDGDIANNQLNWQWVAGTGTDTRPGRVLNPLRQAERYDPDGAYVRRYVPELAGLDAPAIHKPWTVAAELDYPEPMVELARGRERYQSARQQSLF</sequence>
<dbReference type="GO" id="GO:0003904">
    <property type="term" value="F:deoxyribodipyrimidine photo-lyase activity"/>
    <property type="evidence" value="ECO:0007669"/>
    <property type="project" value="TreeGrafter"/>
</dbReference>
<evidence type="ECO:0000313" key="10">
    <source>
        <dbReference type="Proteomes" id="UP000295444"/>
    </source>
</evidence>
<comment type="cofactor">
    <cofactor evidence="4">
        <name>FAD</name>
        <dbReference type="ChEBI" id="CHEBI:57692"/>
    </cofactor>
    <text evidence="4">Binds 1 FAD per subunit.</text>
</comment>
<dbReference type="AlphaFoldDB" id="A0A4R6RT32"/>
<dbReference type="Proteomes" id="UP000295444">
    <property type="component" value="Unassembled WGS sequence"/>
</dbReference>
<keyword evidence="2 4" id="KW-0274">FAD</keyword>
<keyword evidence="9" id="KW-0456">Lyase</keyword>
<dbReference type="EMBL" id="SNXZ01000011">
    <property type="protein sequence ID" value="TDP89990.1"/>
    <property type="molecule type" value="Genomic_DNA"/>
</dbReference>
<dbReference type="InterPro" id="IPR005101">
    <property type="entry name" value="Cryptochr/Photolyase_FAD-bd"/>
</dbReference>
<dbReference type="InterPro" id="IPR036134">
    <property type="entry name" value="Crypto/Photolyase_FAD-like_sf"/>
</dbReference>
<feature type="domain" description="Photolyase/cryptochrome alpha/beta" evidence="8">
    <location>
        <begin position="2"/>
        <end position="123"/>
    </location>
</feature>
<dbReference type="Gene3D" id="1.10.579.10">
    <property type="entry name" value="DNA Cyclobutane Dipyrimidine Photolyase, subunit A, domain 3"/>
    <property type="match status" value="1"/>
</dbReference>
<dbReference type="InterPro" id="IPR006050">
    <property type="entry name" value="DNA_photolyase_N"/>
</dbReference>
<dbReference type="PANTHER" id="PTHR11455">
    <property type="entry name" value="CRYPTOCHROME"/>
    <property type="match status" value="1"/>
</dbReference>
<comment type="similarity">
    <text evidence="6">Belongs to the DNA photolyase family.</text>
</comment>